<evidence type="ECO:0000313" key="1">
    <source>
        <dbReference type="EMBL" id="PQQ05571.1"/>
    </source>
</evidence>
<name>A0A314YK65_PRUYE</name>
<gene>
    <name evidence="1" type="ORF">Pyn_05319</name>
</gene>
<dbReference type="PANTHER" id="PTHR35754:SF2">
    <property type="entry name" value="ATP SYNTHASE SUBUNIT B"/>
    <property type="match status" value="1"/>
</dbReference>
<dbReference type="PANTHER" id="PTHR35754">
    <property type="entry name" value="ATP SYNTHASE SUBUNIT B"/>
    <property type="match status" value="1"/>
</dbReference>
<protein>
    <submittedName>
        <fullName evidence="1">Uncharacterized protein</fullName>
    </submittedName>
</protein>
<dbReference type="OrthoDB" id="511315at2759"/>
<dbReference type="AlphaFoldDB" id="A0A314YK65"/>
<evidence type="ECO:0000313" key="2">
    <source>
        <dbReference type="Proteomes" id="UP000250321"/>
    </source>
</evidence>
<sequence length="383" mass="43634">MEELRKLEEVQRMLTFVQSRGIPTTSSPDDCSCFLTKLILLLVQPCGELDLGKKCSLVSEYMPKISAAFLDEASKWLNGEGYEEKSVENALQLACSHKPESSSLDNNSEEMAMVGLDAMQRANSTLEDFCRSYFMFHGMDINKPQSVFQYLPVLSFTESYIYQLDCLNEKTLHAPSEEMNMLERGSQAEGQWLISRCTNVFKSDPFRPLSSLLECHGLLTKRIQDEFKSGEGYWALERKLCYALMNKTEISVEDVIKAIHQKSFDYRVLNLLLYQLRGEEVNELHMEFLSISEFLVEVADDLTYGACAPTVVAKYIAEAEEKYNNLLKMLDPQLSLNYQRRCVEATKEGGNTSAHPLGTWSIPPLILDEEFYRSSLLDSKTQL</sequence>
<accession>A0A314YK65</accession>
<reference evidence="1 2" key="1">
    <citation type="submission" date="2018-02" db="EMBL/GenBank/DDBJ databases">
        <title>Draft genome of wild Prunus yedoensis var. nudiflora.</title>
        <authorList>
            <person name="Baek S."/>
            <person name="Kim J.-H."/>
            <person name="Choi K."/>
            <person name="Kim G.-B."/>
            <person name="Cho A."/>
            <person name="Jang H."/>
            <person name="Shin C.-H."/>
            <person name="Yu H.-J."/>
            <person name="Mun J.-H."/>
        </authorList>
    </citation>
    <scope>NUCLEOTIDE SEQUENCE [LARGE SCALE GENOMIC DNA]</scope>
    <source>
        <strain evidence="2">cv. Jeju island</strain>
        <tissue evidence="1">Leaf</tissue>
    </source>
</reference>
<organism evidence="1 2">
    <name type="scientific">Prunus yedoensis var. nudiflora</name>
    <dbReference type="NCBI Taxonomy" id="2094558"/>
    <lineage>
        <taxon>Eukaryota</taxon>
        <taxon>Viridiplantae</taxon>
        <taxon>Streptophyta</taxon>
        <taxon>Embryophyta</taxon>
        <taxon>Tracheophyta</taxon>
        <taxon>Spermatophyta</taxon>
        <taxon>Magnoliopsida</taxon>
        <taxon>eudicotyledons</taxon>
        <taxon>Gunneridae</taxon>
        <taxon>Pentapetalae</taxon>
        <taxon>rosids</taxon>
        <taxon>fabids</taxon>
        <taxon>Rosales</taxon>
        <taxon>Rosaceae</taxon>
        <taxon>Amygdaloideae</taxon>
        <taxon>Amygdaleae</taxon>
        <taxon>Prunus</taxon>
    </lineage>
</organism>
<keyword evidence="2" id="KW-1185">Reference proteome</keyword>
<proteinExistence type="predicted"/>
<dbReference type="STRING" id="2094558.A0A314YK65"/>
<dbReference type="EMBL" id="PJQY01001072">
    <property type="protein sequence ID" value="PQQ05571.1"/>
    <property type="molecule type" value="Genomic_DNA"/>
</dbReference>
<comment type="caution">
    <text evidence="1">The sequence shown here is derived from an EMBL/GenBank/DDBJ whole genome shotgun (WGS) entry which is preliminary data.</text>
</comment>
<dbReference type="Proteomes" id="UP000250321">
    <property type="component" value="Unassembled WGS sequence"/>
</dbReference>